<evidence type="ECO:0000256" key="9">
    <source>
        <dbReference type="ARBA" id="ARBA00035011"/>
    </source>
</evidence>
<evidence type="ECO:0000256" key="10">
    <source>
        <dbReference type="ARBA" id="ARBA00037626"/>
    </source>
</evidence>
<dbReference type="GO" id="GO:0009055">
    <property type="term" value="F:electron transfer activity"/>
    <property type="evidence" value="ECO:0007669"/>
    <property type="project" value="InterPro"/>
</dbReference>
<dbReference type="Proteomes" id="UP001163823">
    <property type="component" value="Chromosome 9"/>
</dbReference>
<keyword evidence="6" id="KW-1015">Disulfide bond</keyword>
<dbReference type="EMBL" id="JARAOO010000009">
    <property type="protein sequence ID" value="KAJ7955649.1"/>
    <property type="molecule type" value="Genomic_DNA"/>
</dbReference>
<evidence type="ECO:0000256" key="7">
    <source>
        <dbReference type="ARBA" id="ARBA00023180"/>
    </source>
</evidence>
<feature type="chain" id="PRO_5042015876" evidence="12">
    <location>
        <begin position="24"/>
        <end position="188"/>
    </location>
</feature>
<comment type="function">
    <text evidence="10">May act as a carbohydrate transporter.</text>
</comment>
<dbReference type="AlphaFoldDB" id="A0AAD7PI10"/>
<dbReference type="KEGG" id="qsa:O6P43_022202"/>
<evidence type="ECO:0000256" key="6">
    <source>
        <dbReference type="ARBA" id="ARBA00023157"/>
    </source>
</evidence>
<evidence type="ECO:0000256" key="5">
    <source>
        <dbReference type="ARBA" id="ARBA00023136"/>
    </source>
</evidence>
<dbReference type="PROSITE" id="PS51485">
    <property type="entry name" value="PHYTOCYANIN"/>
    <property type="match status" value="1"/>
</dbReference>
<feature type="domain" description="Phytocyanin" evidence="13">
    <location>
        <begin position="24"/>
        <end position="129"/>
    </location>
</feature>
<keyword evidence="4 12" id="KW-0732">Signal</keyword>
<keyword evidence="2" id="KW-1003">Cell membrane</keyword>
<reference evidence="14" key="1">
    <citation type="journal article" date="2023" name="Science">
        <title>Elucidation of the pathway for biosynthesis of saponin adjuvants from the soapbark tree.</title>
        <authorList>
            <person name="Reed J."/>
            <person name="Orme A."/>
            <person name="El-Demerdash A."/>
            <person name="Owen C."/>
            <person name="Martin L.B.B."/>
            <person name="Misra R.C."/>
            <person name="Kikuchi S."/>
            <person name="Rejzek M."/>
            <person name="Martin A.C."/>
            <person name="Harkess A."/>
            <person name="Leebens-Mack J."/>
            <person name="Louveau T."/>
            <person name="Stephenson M.J."/>
            <person name="Osbourn A."/>
        </authorList>
    </citation>
    <scope>NUCLEOTIDE SEQUENCE</scope>
    <source>
        <strain evidence="14">S10</strain>
    </source>
</reference>
<keyword evidence="11" id="KW-0812">Transmembrane</keyword>
<evidence type="ECO:0000313" key="14">
    <source>
        <dbReference type="EMBL" id="KAJ7955649.1"/>
    </source>
</evidence>
<evidence type="ECO:0000313" key="15">
    <source>
        <dbReference type="Proteomes" id="UP001163823"/>
    </source>
</evidence>
<feature type="signal peptide" evidence="12">
    <location>
        <begin position="1"/>
        <end position="23"/>
    </location>
</feature>
<keyword evidence="11" id="KW-1133">Transmembrane helix</keyword>
<evidence type="ECO:0000256" key="12">
    <source>
        <dbReference type="SAM" id="SignalP"/>
    </source>
</evidence>
<keyword evidence="8" id="KW-0449">Lipoprotein</keyword>
<keyword evidence="7" id="KW-0325">Glycoprotein</keyword>
<dbReference type="InterPro" id="IPR041846">
    <property type="entry name" value="ENL_dom"/>
</dbReference>
<dbReference type="Gene3D" id="2.60.40.420">
    <property type="entry name" value="Cupredoxins - blue copper proteins"/>
    <property type="match status" value="1"/>
</dbReference>
<dbReference type="InterPro" id="IPR008972">
    <property type="entry name" value="Cupredoxin"/>
</dbReference>
<dbReference type="Pfam" id="PF02298">
    <property type="entry name" value="Cu_bind_like"/>
    <property type="match status" value="1"/>
</dbReference>
<dbReference type="InterPro" id="IPR039391">
    <property type="entry name" value="Phytocyanin-like"/>
</dbReference>
<dbReference type="PANTHER" id="PTHR33021">
    <property type="entry name" value="BLUE COPPER PROTEIN"/>
    <property type="match status" value="1"/>
</dbReference>
<proteinExistence type="inferred from homology"/>
<dbReference type="PANTHER" id="PTHR33021:SF519">
    <property type="entry name" value="EARLY NODULIN-LIKE PROTEIN 10"/>
    <property type="match status" value="1"/>
</dbReference>
<keyword evidence="5 11" id="KW-0472">Membrane</keyword>
<sequence>MASFRNVFPVLTLVFLLFSFSEAGEFLVGGHENSWTIPLPSSSEPLNDWAEDHRFRIGDFLIWKYDSKTESVLQVIEEDYETCNRLNPIDAYSDGNTKVELDRSGPFFFISGAEGHCDKGLKLIVVVMSNRHGGARGLFPVPVPSPAPLPPTPQSGATSLGFGLMGIKMGLMALLAAVLIRENHCLRE</sequence>
<dbReference type="GO" id="GO:0098552">
    <property type="term" value="C:side of membrane"/>
    <property type="evidence" value="ECO:0007669"/>
    <property type="project" value="UniProtKB-KW"/>
</dbReference>
<comment type="caution">
    <text evidence="14">The sequence shown here is derived from an EMBL/GenBank/DDBJ whole genome shotgun (WGS) entry which is preliminary data.</text>
</comment>
<evidence type="ECO:0000256" key="4">
    <source>
        <dbReference type="ARBA" id="ARBA00022729"/>
    </source>
</evidence>
<evidence type="ECO:0000256" key="1">
    <source>
        <dbReference type="ARBA" id="ARBA00004609"/>
    </source>
</evidence>
<accession>A0AAD7PI10</accession>
<evidence type="ECO:0000259" key="13">
    <source>
        <dbReference type="PROSITE" id="PS51485"/>
    </source>
</evidence>
<gene>
    <name evidence="14" type="ORF">O6P43_022202</name>
</gene>
<dbReference type="SUPFAM" id="SSF49503">
    <property type="entry name" value="Cupredoxins"/>
    <property type="match status" value="1"/>
</dbReference>
<comment type="subcellular location">
    <subcellularLocation>
        <location evidence="1">Cell membrane</location>
        <topology evidence="1">Lipid-anchor</topology>
        <topology evidence="1">GPI-anchor</topology>
    </subcellularLocation>
</comment>
<dbReference type="InterPro" id="IPR003245">
    <property type="entry name" value="Phytocyanin_dom"/>
</dbReference>
<comment type="similarity">
    <text evidence="9">Belongs to the early nodulin-like (ENODL) family.</text>
</comment>
<protein>
    <submittedName>
        <fullName evidence="14">Early nodulin-like protein</fullName>
    </submittedName>
</protein>
<dbReference type="CDD" id="cd11019">
    <property type="entry name" value="OsENODL1_like"/>
    <property type="match status" value="1"/>
</dbReference>
<keyword evidence="15" id="KW-1185">Reference proteome</keyword>
<organism evidence="14 15">
    <name type="scientific">Quillaja saponaria</name>
    <name type="common">Soap bark tree</name>
    <dbReference type="NCBI Taxonomy" id="32244"/>
    <lineage>
        <taxon>Eukaryota</taxon>
        <taxon>Viridiplantae</taxon>
        <taxon>Streptophyta</taxon>
        <taxon>Embryophyta</taxon>
        <taxon>Tracheophyta</taxon>
        <taxon>Spermatophyta</taxon>
        <taxon>Magnoliopsida</taxon>
        <taxon>eudicotyledons</taxon>
        <taxon>Gunneridae</taxon>
        <taxon>Pentapetalae</taxon>
        <taxon>rosids</taxon>
        <taxon>fabids</taxon>
        <taxon>Fabales</taxon>
        <taxon>Quillajaceae</taxon>
        <taxon>Quillaja</taxon>
    </lineage>
</organism>
<evidence type="ECO:0000256" key="11">
    <source>
        <dbReference type="SAM" id="Phobius"/>
    </source>
</evidence>
<evidence type="ECO:0000256" key="8">
    <source>
        <dbReference type="ARBA" id="ARBA00023288"/>
    </source>
</evidence>
<feature type="transmembrane region" description="Helical" evidence="11">
    <location>
        <begin position="160"/>
        <end position="180"/>
    </location>
</feature>
<keyword evidence="3" id="KW-0336">GPI-anchor</keyword>
<name>A0AAD7PI10_QUISA</name>
<evidence type="ECO:0000256" key="2">
    <source>
        <dbReference type="ARBA" id="ARBA00022475"/>
    </source>
</evidence>
<dbReference type="GO" id="GO:0005886">
    <property type="term" value="C:plasma membrane"/>
    <property type="evidence" value="ECO:0007669"/>
    <property type="project" value="UniProtKB-SubCell"/>
</dbReference>
<dbReference type="FunFam" id="2.60.40.420:FF:000010">
    <property type="entry name" value="Early nodulin-like protein 1"/>
    <property type="match status" value="1"/>
</dbReference>
<evidence type="ECO:0000256" key="3">
    <source>
        <dbReference type="ARBA" id="ARBA00022622"/>
    </source>
</evidence>